<gene>
    <name evidence="2" type="ORF">IAC63_01545</name>
</gene>
<reference evidence="2" key="1">
    <citation type="submission" date="2020-10" db="EMBL/GenBank/DDBJ databases">
        <authorList>
            <person name="Gilroy R."/>
        </authorList>
    </citation>
    <scope>NUCLEOTIDE SEQUENCE</scope>
    <source>
        <strain evidence="2">CHK136-897</strain>
    </source>
</reference>
<evidence type="ECO:0000313" key="2">
    <source>
        <dbReference type="EMBL" id="HIU65305.1"/>
    </source>
</evidence>
<sequence>MKSRALIVSVVGLAVLGITFDSYALTTSKNSRQSAIRQGTTVRTKVEATGLYDQACYDAYFGCMDQFCITDNASGGACNCSDSIKEYDEELAEIQSILDEANRLRTEEVERVKAGADADIIFTGERRYDSDGNILAEGELTEEEQKAKKRADLLALFNTNLYEDEDVFADQSTLNMADLTGKELYDAANNLCLNQVPDSCAGDIAFLQQLYSRQITSDCLGYKNSLAQQRDKAENELASAESEVRTALQESFESANKYDLGQCMVEFKKCMLTDDACGEDWENCVATIAMENMQNNSAESTAGTTVETVDTYDITTSTMNILNTKRPICENVLDQCVAVRDMVWPNFLKEAAPTIKVAESKAESKFRQSCLTNISNCIQTACRDDIAGKGVATMDACLSRPDMARSFCKVEIDPCERMEPLIWGYVTDKLAAMRVDACTQEVKDCFTADTRCGENFENCIGMDYDYIHDICPIDSLVVCKANNPNFSMEDLDSMLMGLYLNIDNSMMENCQNLVDQKMAEVCGSTTDCNRFAADDTIGTGSLRSQKDGSVYRVTGMISFGSIKMGEANGQTKIDDGEGGNITLEPGEIGVSEYIAKVKQNNAGVANADGIISSIEEELNNIAGTINRTIDMIESDPEIQFCVSGRDLSQITGEEGATTTARFPNLLNQVKMQIAVAALRQAQDNYNNKLNTEIAEATKNASTDLAQYMCQMLPYNNGAVLGGDTVASTPLTEPYSISYDVSSGIDNSALALGSGHSSFAVSESAQMDTTAGTSKAAEVISSFTGLGSNRVKVDLPSGTREMWSIFSRETRTCHYCTSTVTKSCTSVSKKGFLGIGAKNELSCTESEPVEKCEDIVM</sequence>
<reference evidence="2" key="2">
    <citation type="journal article" date="2021" name="PeerJ">
        <title>Extensive microbial diversity within the chicken gut microbiome revealed by metagenomics and culture.</title>
        <authorList>
            <person name="Gilroy R."/>
            <person name="Ravi A."/>
            <person name="Getino M."/>
            <person name="Pursley I."/>
            <person name="Horton D.L."/>
            <person name="Alikhan N.F."/>
            <person name="Baker D."/>
            <person name="Gharbi K."/>
            <person name="Hall N."/>
            <person name="Watson M."/>
            <person name="Adriaenssens E.M."/>
            <person name="Foster-Nyarko E."/>
            <person name="Jarju S."/>
            <person name="Secka A."/>
            <person name="Antonio M."/>
            <person name="Oren A."/>
            <person name="Chaudhuri R.R."/>
            <person name="La Ragione R."/>
            <person name="Hildebrand F."/>
            <person name="Pallen M.J."/>
        </authorList>
    </citation>
    <scope>NUCLEOTIDE SEQUENCE</scope>
    <source>
        <strain evidence="2">CHK136-897</strain>
    </source>
</reference>
<evidence type="ECO:0000256" key="1">
    <source>
        <dbReference type="SAM" id="Coils"/>
    </source>
</evidence>
<evidence type="ECO:0000313" key="3">
    <source>
        <dbReference type="Proteomes" id="UP000824142"/>
    </source>
</evidence>
<dbReference type="Proteomes" id="UP000824142">
    <property type="component" value="Unassembled WGS sequence"/>
</dbReference>
<proteinExistence type="predicted"/>
<accession>A0A9D1MRH8</accession>
<keyword evidence="1" id="KW-0175">Coiled coil</keyword>
<dbReference type="EMBL" id="DVNO01000011">
    <property type="protein sequence ID" value="HIU65305.1"/>
    <property type="molecule type" value="Genomic_DNA"/>
</dbReference>
<dbReference type="AlphaFoldDB" id="A0A9D1MRH8"/>
<comment type="caution">
    <text evidence="2">The sequence shown here is derived from an EMBL/GenBank/DDBJ whole genome shotgun (WGS) entry which is preliminary data.</text>
</comment>
<organism evidence="2 3">
    <name type="scientific">Candidatus Enterousia avicola</name>
    <dbReference type="NCBI Taxonomy" id="2840787"/>
    <lineage>
        <taxon>Bacteria</taxon>
        <taxon>Pseudomonadati</taxon>
        <taxon>Pseudomonadota</taxon>
        <taxon>Alphaproteobacteria</taxon>
        <taxon>Candidatus Enterousia</taxon>
    </lineage>
</organism>
<feature type="coiled-coil region" evidence="1">
    <location>
        <begin position="223"/>
        <end position="250"/>
    </location>
</feature>
<name>A0A9D1MRH8_9PROT</name>
<protein>
    <submittedName>
        <fullName evidence="2">Uncharacterized protein</fullName>
    </submittedName>
</protein>